<organism evidence="7 8">
    <name type="scientific">Blastopirellula retiformator</name>
    <dbReference type="NCBI Taxonomy" id="2527970"/>
    <lineage>
        <taxon>Bacteria</taxon>
        <taxon>Pseudomonadati</taxon>
        <taxon>Planctomycetota</taxon>
        <taxon>Planctomycetia</taxon>
        <taxon>Pirellulales</taxon>
        <taxon>Pirellulaceae</taxon>
        <taxon>Blastopirellula</taxon>
    </lineage>
</organism>
<dbReference type="Gene3D" id="2.130.10.120">
    <property type="entry name" value="Prolyl oligopeptidase, N-terminal domain"/>
    <property type="match status" value="1"/>
</dbReference>
<dbReference type="InterPro" id="IPR023302">
    <property type="entry name" value="Pept_S9A_N"/>
</dbReference>
<keyword evidence="2 7" id="KW-0378">Hydrolase</keyword>
<feature type="domain" description="Peptidase S9 prolyl oligopeptidase catalytic" evidence="5">
    <location>
        <begin position="509"/>
        <end position="709"/>
    </location>
</feature>
<feature type="chain" id="PRO_5022720947" evidence="4">
    <location>
        <begin position="26"/>
        <end position="716"/>
    </location>
</feature>
<dbReference type="PRINTS" id="PR00862">
    <property type="entry name" value="PROLIGOPTASE"/>
</dbReference>
<evidence type="ECO:0000259" key="6">
    <source>
        <dbReference type="Pfam" id="PF02897"/>
    </source>
</evidence>
<dbReference type="AlphaFoldDB" id="A0A5C5UXQ5"/>
<sequence precursor="true">MMVRVAAAAAATWMILMLAPMVLLAEGAEENKKAESVSSETDPYIWLEDVEGEETLDWVRARNKISQAKLESDADFSTLQSDLLAILDSNDRIPFVRKRGEYYYNFWRDEKNERGVWRRTTLDEYKKAEPKWEVIIDLDELAKAEGENWVWSGAQVLRPEYNRALVSLSRGGADADVTREFDIATRKFVEDGFNRPEAKGGMSWIDIDHVFISTDFGPGSVTDSGYPRIAKLWTRGEKLEDAKVVYEGKMTDMSISASHDSTPGFERNFVRRAIAFYNNEIYLLKEDGSLAQIETPNSAGKGVHREYLTLELREPWTVGDKTYKTGSLLVANFDDFMAGKRDFTVLFEPTDRNALAGARFTKDYLLLNVLEDVASKLFVMQPQADGSWSKTPLVGAPTLGTVSVSPVDSDESNDYFMTSTDYLTPTTLYMGEVGKQPEELKAMPEFFDATGLTVAQHFATSKDGTKVPYFMLYRKEMKFDGANPTLLYGYGGFEISLQPGYRATVGRAWSTQGGVYVVANIRGGGEYGPRWHQAALKQNRLRAYEDFAAVAEDLIERKVTSREHLGIQGGSNGGLLVGNMVTLYPDLFKAAVCQVPLLDMKRYNHLLAGASWMAEYGNPDLPEEWEFIRTYSPYHNVKEDVDYPTVFFTTSTRDDRVHPGHARKMFAKMEGWDKDVLYYENIEGGHGGAANNRQSAFMTTMAFTFLKQQLFPKDKE</sequence>
<feature type="signal peptide" evidence="4">
    <location>
        <begin position="1"/>
        <end position="25"/>
    </location>
</feature>
<keyword evidence="8" id="KW-1185">Reference proteome</keyword>
<reference evidence="7 8" key="1">
    <citation type="submission" date="2019-02" db="EMBL/GenBank/DDBJ databases">
        <title>Deep-cultivation of Planctomycetes and their phenomic and genomic characterization uncovers novel biology.</title>
        <authorList>
            <person name="Wiegand S."/>
            <person name="Jogler M."/>
            <person name="Boedeker C."/>
            <person name="Pinto D."/>
            <person name="Vollmers J."/>
            <person name="Rivas-Marin E."/>
            <person name="Kohn T."/>
            <person name="Peeters S.H."/>
            <person name="Heuer A."/>
            <person name="Rast P."/>
            <person name="Oberbeckmann S."/>
            <person name="Bunk B."/>
            <person name="Jeske O."/>
            <person name="Meyerdierks A."/>
            <person name="Storesund J.E."/>
            <person name="Kallscheuer N."/>
            <person name="Luecker S."/>
            <person name="Lage O.M."/>
            <person name="Pohl T."/>
            <person name="Merkel B.J."/>
            <person name="Hornburger P."/>
            <person name="Mueller R.-W."/>
            <person name="Bruemmer F."/>
            <person name="Labrenz M."/>
            <person name="Spormann A.M."/>
            <person name="Op Den Camp H."/>
            <person name="Overmann J."/>
            <person name="Amann R."/>
            <person name="Jetten M.S.M."/>
            <person name="Mascher T."/>
            <person name="Medema M.H."/>
            <person name="Devos D.P."/>
            <person name="Kaster A.-K."/>
            <person name="Ovreas L."/>
            <person name="Rohde M."/>
            <person name="Galperin M.Y."/>
            <person name="Jogler C."/>
        </authorList>
    </citation>
    <scope>NUCLEOTIDE SEQUENCE [LARGE SCALE GENOMIC DNA]</scope>
    <source>
        <strain evidence="7 8">Enr8</strain>
    </source>
</reference>
<dbReference type="InterPro" id="IPR051167">
    <property type="entry name" value="Prolyl_oligopep/macrocyclase"/>
</dbReference>
<protein>
    <submittedName>
        <fullName evidence="7">Prolyl endopeptidase</fullName>
        <ecNumber evidence="7">3.4.21.26</ecNumber>
    </submittedName>
</protein>
<evidence type="ECO:0000256" key="1">
    <source>
        <dbReference type="ARBA" id="ARBA00022670"/>
    </source>
</evidence>
<gene>
    <name evidence="7" type="ORF">Enr8_44640</name>
</gene>
<dbReference type="InterPro" id="IPR001375">
    <property type="entry name" value="Peptidase_S9_cat"/>
</dbReference>
<dbReference type="SUPFAM" id="SSF50993">
    <property type="entry name" value="Peptidase/esterase 'gauge' domain"/>
    <property type="match status" value="1"/>
</dbReference>
<feature type="domain" description="Peptidase S9A N-terminal" evidence="6">
    <location>
        <begin position="41"/>
        <end position="436"/>
    </location>
</feature>
<accession>A0A5C5UXQ5</accession>
<dbReference type="Proteomes" id="UP000318878">
    <property type="component" value="Unassembled WGS sequence"/>
</dbReference>
<dbReference type="Gene3D" id="3.40.50.1820">
    <property type="entry name" value="alpha/beta hydrolase"/>
    <property type="match status" value="1"/>
</dbReference>
<evidence type="ECO:0000256" key="4">
    <source>
        <dbReference type="SAM" id="SignalP"/>
    </source>
</evidence>
<dbReference type="GO" id="GO:0004252">
    <property type="term" value="F:serine-type endopeptidase activity"/>
    <property type="evidence" value="ECO:0007669"/>
    <property type="project" value="UniProtKB-EC"/>
</dbReference>
<evidence type="ECO:0000256" key="3">
    <source>
        <dbReference type="ARBA" id="ARBA00022825"/>
    </source>
</evidence>
<evidence type="ECO:0000313" key="7">
    <source>
        <dbReference type="EMBL" id="TWT30938.1"/>
    </source>
</evidence>
<dbReference type="InterPro" id="IPR002470">
    <property type="entry name" value="Peptidase_S9A"/>
</dbReference>
<dbReference type="PANTHER" id="PTHR42881">
    <property type="entry name" value="PROLYL ENDOPEPTIDASE"/>
    <property type="match status" value="1"/>
</dbReference>
<comment type="caution">
    <text evidence="7">The sequence shown here is derived from an EMBL/GenBank/DDBJ whole genome shotgun (WGS) entry which is preliminary data.</text>
</comment>
<evidence type="ECO:0000256" key="2">
    <source>
        <dbReference type="ARBA" id="ARBA00022801"/>
    </source>
</evidence>
<dbReference type="GO" id="GO:0006508">
    <property type="term" value="P:proteolysis"/>
    <property type="evidence" value="ECO:0007669"/>
    <property type="project" value="UniProtKB-KW"/>
</dbReference>
<keyword evidence="1" id="KW-0645">Protease</keyword>
<dbReference type="Pfam" id="PF00326">
    <property type="entry name" value="Peptidase_S9"/>
    <property type="match status" value="1"/>
</dbReference>
<dbReference type="EC" id="3.4.21.26" evidence="7"/>
<dbReference type="GO" id="GO:0070012">
    <property type="term" value="F:oligopeptidase activity"/>
    <property type="evidence" value="ECO:0007669"/>
    <property type="project" value="TreeGrafter"/>
</dbReference>
<keyword evidence="4" id="KW-0732">Signal</keyword>
<dbReference type="Pfam" id="PF02897">
    <property type="entry name" value="Peptidase_S9_N"/>
    <property type="match status" value="1"/>
</dbReference>
<dbReference type="InterPro" id="IPR029058">
    <property type="entry name" value="AB_hydrolase_fold"/>
</dbReference>
<evidence type="ECO:0000313" key="8">
    <source>
        <dbReference type="Proteomes" id="UP000318878"/>
    </source>
</evidence>
<proteinExistence type="predicted"/>
<dbReference type="SUPFAM" id="SSF53474">
    <property type="entry name" value="alpha/beta-Hydrolases"/>
    <property type="match status" value="1"/>
</dbReference>
<dbReference type="GO" id="GO:0005829">
    <property type="term" value="C:cytosol"/>
    <property type="evidence" value="ECO:0007669"/>
    <property type="project" value="TreeGrafter"/>
</dbReference>
<keyword evidence="3" id="KW-0720">Serine protease</keyword>
<dbReference type="EMBL" id="SJPF01000005">
    <property type="protein sequence ID" value="TWT30938.1"/>
    <property type="molecule type" value="Genomic_DNA"/>
</dbReference>
<dbReference type="OrthoDB" id="9801421at2"/>
<name>A0A5C5UXQ5_9BACT</name>
<dbReference type="PANTHER" id="PTHR42881:SF13">
    <property type="entry name" value="PROLYL ENDOPEPTIDASE"/>
    <property type="match status" value="1"/>
</dbReference>
<evidence type="ECO:0000259" key="5">
    <source>
        <dbReference type="Pfam" id="PF00326"/>
    </source>
</evidence>